<sequence length="358" mass="39942">MASEAAQTEIDLREEYQDAIRGQKVLKLRLEAAERLKLEAEEVLKAMEAKHSVRIEHLTAAIVAVEAEEGKKAASNCPAWLDRKQRKEELAEARKAGTEAKKQLSLLKKELEQAENHFRQLLLRACGTSWLHEELDAELTLMVLELDQASSEQSRLTARASEIRDFLRFIIEAAPTGHTSAATKDGRLYKAWLNLAGKVGAYLQWSPAYTYWVLQLARRFGWETLAPFLAVSKTELEQACAADKLQDLEGNPVSLEQLQAEFLQFDPDAYSPKVQPIISGQPLTDTVSNFRAGDTRLLEESDLDPRHVELIKQHTAATTVEDVKRMPAVQLAAIKGIGLVGYGEILARISGKVHLPRA</sequence>
<reference evidence="2 3" key="1">
    <citation type="journal article" date="2016" name="Nat. Commun.">
        <title>Thousands of microbial genomes shed light on interconnected biogeochemical processes in an aquifer system.</title>
        <authorList>
            <person name="Anantharaman K."/>
            <person name="Brown C.T."/>
            <person name="Hug L.A."/>
            <person name="Sharon I."/>
            <person name="Castelle C.J."/>
            <person name="Probst A.J."/>
            <person name="Thomas B.C."/>
            <person name="Singh A."/>
            <person name="Wilkins M.J."/>
            <person name="Karaoz U."/>
            <person name="Brodie E.L."/>
            <person name="Williams K.H."/>
            <person name="Hubbard S.S."/>
            <person name="Banfield J.F."/>
        </authorList>
    </citation>
    <scope>NUCLEOTIDE SEQUENCE [LARGE SCALE GENOMIC DNA]</scope>
</reference>
<gene>
    <name evidence="2" type="ORF">A2788_00275</name>
</gene>
<evidence type="ECO:0000313" key="2">
    <source>
        <dbReference type="EMBL" id="OGC81771.1"/>
    </source>
</evidence>
<name>A0A1F4XJ81_9BACT</name>
<dbReference type="EMBL" id="MEWS01000033">
    <property type="protein sequence ID" value="OGC81771.1"/>
    <property type="molecule type" value="Genomic_DNA"/>
</dbReference>
<keyword evidence="1" id="KW-0175">Coiled coil</keyword>
<feature type="coiled-coil region" evidence="1">
    <location>
        <begin position="81"/>
        <end position="124"/>
    </location>
</feature>
<proteinExistence type="predicted"/>
<dbReference type="AlphaFoldDB" id="A0A1F4XJ81"/>
<accession>A0A1F4XJ81</accession>
<protein>
    <submittedName>
        <fullName evidence="2">Uncharacterized protein</fullName>
    </submittedName>
</protein>
<dbReference type="Proteomes" id="UP000177521">
    <property type="component" value="Unassembled WGS sequence"/>
</dbReference>
<evidence type="ECO:0000313" key="3">
    <source>
        <dbReference type="Proteomes" id="UP000177521"/>
    </source>
</evidence>
<organism evidence="2 3">
    <name type="scientific">Candidatus Abawacabacteria bacterium RIFCSPHIGHO2_01_FULL_46_8</name>
    <dbReference type="NCBI Taxonomy" id="1817815"/>
    <lineage>
        <taxon>Bacteria</taxon>
        <taxon>Candidatus Abawacaibacteriota</taxon>
    </lineage>
</organism>
<comment type="caution">
    <text evidence="2">The sequence shown here is derived from an EMBL/GenBank/DDBJ whole genome shotgun (WGS) entry which is preliminary data.</text>
</comment>
<evidence type="ECO:0000256" key="1">
    <source>
        <dbReference type="SAM" id="Coils"/>
    </source>
</evidence>